<keyword evidence="1" id="KW-1185">Reference proteome</keyword>
<dbReference type="AlphaFoldDB" id="A0A1I8BYI0"/>
<accession>A0A1I8BYI0</accession>
<organism evidence="1 2">
    <name type="scientific">Meloidogyne hapla</name>
    <name type="common">Root-knot nematode worm</name>
    <dbReference type="NCBI Taxonomy" id="6305"/>
    <lineage>
        <taxon>Eukaryota</taxon>
        <taxon>Metazoa</taxon>
        <taxon>Ecdysozoa</taxon>
        <taxon>Nematoda</taxon>
        <taxon>Chromadorea</taxon>
        <taxon>Rhabditida</taxon>
        <taxon>Tylenchina</taxon>
        <taxon>Tylenchomorpha</taxon>
        <taxon>Tylenchoidea</taxon>
        <taxon>Meloidogynidae</taxon>
        <taxon>Meloidogyninae</taxon>
        <taxon>Meloidogyne</taxon>
    </lineage>
</organism>
<sequence length="135" mass="15420">MSDHVTFKEFQDLLKDSLKRLGEIHNRFGNAKQPMLDINNSVSLFWDALVDVSKQAVNDEYKQLLIEKEAIVKGETVPKLRMSASAMIDVTEKLINCLLGTEQIIFNRIGDKEIKDFKKDILFVMEETAGYANPQ</sequence>
<dbReference type="Proteomes" id="UP000095281">
    <property type="component" value="Unplaced"/>
</dbReference>
<evidence type="ECO:0000313" key="2">
    <source>
        <dbReference type="WBParaSite" id="MhA1_Contig783.frz3.gene6"/>
    </source>
</evidence>
<name>A0A1I8BYI0_MELHA</name>
<proteinExistence type="predicted"/>
<reference evidence="2" key="1">
    <citation type="submission" date="2016-11" db="UniProtKB">
        <authorList>
            <consortium name="WormBaseParasite"/>
        </authorList>
    </citation>
    <scope>IDENTIFICATION</scope>
</reference>
<protein>
    <submittedName>
        <fullName evidence="2">Transcriptional regulator</fullName>
    </submittedName>
</protein>
<evidence type="ECO:0000313" key="1">
    <source>
        <dbReference type="Proteomes" id="UP000095281"/>
    </source>
</evidence>
<dbReference type="WBParaSite" id="MhA1_Contig783.frz3.gene6">
    <property type="protein sequence ID" value="MhA1_Contig783.frz3.gene6"/>
    <property type="gene ID" value="MhA1_Contig783.frz3.gene6"/>
</dbReference>